<organism evidence="2 3">
    <name type="scientific">Ficus carica</name>
    <name type="common">Common fig</name>
    <dbReference type="NCBI Taxonomy" id="3494"/>
    <lineage>
        <taxon>Eukaryota</taxon>
        <taxon>Viridiplantae</taxon>
        <taxon>Streptophyta</taxon>
        <taxon>Embryophyta</taxon>
        <taxon>Tracheophyta</taxon>
        <taxon>Spermatophyta</taxon>
        <taxon>Magnoliopsida</taxon>
        <taxon>eudicotyledons</taxon>
        <taxon>Gunneridae</taxon>
        <taxon>Pentapetalae</taxon>
        <taxon>rosids</taxon>
        <taxon>fabids</taxon>
        <taxon>Rosales</taxon>
        <taxon>Moraceae</taxon>
        <taxon>Ficeae</taxon>
        <taxon>Ficus</taxon>
    </lineage>
</organism>
<evidence type="ECO:0000313" key="3">
    <source>
        <dbReference type="Proteomes" id="UP001187192"/>
    </source>
</evidence>
<sequence>MTARRLDPSCHRSFVTRRSARLAKSTVGCSFLALSLSPRPPAARSRSAATPTTEGLGAQ</sequence>
<evidence type="ECO:0000313" key="2">
    <source>
        <dbReference type="EMBL" id="GMN38479.1"/>
    </source>
</evidence>
<proteinExistence type="predicted"/>
<accession>A0AA87ZRQ6</accession>
<dbReference type="Proteomes" id="UP001187192">
    <property type="component" value="Unassembled WGS sequence"/>
</dbReference>
<dbReference type="AlphaFoldDB" id="A0AA87ZRQ6"/>
<keyword evidence="3" id="KW-1185">Reference proteome</keyword>
<feature type="region of interest" description="Disordered" evidence="1">
    <location>
        <begin position="37"/>
        <end position="59"/>
    </location>
</feature>
<reference evidence="2" key="1">
    <citation type="submission" date="2023-07" db="EMBL/GenBank/DDBJ databases">
        <title>draft genome sequence of fig (Ficus carica).</title>
        <authorList>
            <person name="Takahashi T."/>
            <person name="Nishimura K."/>
        </authorList>
    </citation>
    <scope>NUCLEOTIDE SEQUENCE</scope>
</reference>
<evidence type="ECO:0000256" key="1">
    <source>
        <dbReference type="SAM" id="MobiDB-lite"/>
    </source>
</evidence>
<feature type="compositionally biased region" description="Low complexity" evidence="1">
    <location>
        <begin position="37"/>
        <end position="53"/>
    </location>
</feature>
<protein>
    <submittedName>
        <fullName evidence="2">Uncharacterized protein</fullName>
    </submittedName>
</protein>
<name>A0AA87ZRQ6_FICCA</name>
<comment type="caution">
    <text evidence="2">The sequence shown here is derived from an EMBL/GenBank/DDBJ whole genome shotgun (WGS) entry which is preliminary data.</text>
</comment>
<dbReference type="EMBL" id="BTGU01000008">
    <property type="protein sequence ID" value="GMN38479.1"/>
    <property type="molecule type" value="Genomic_DNA"/>
</dbReference>
<gene>
    <name evidence="2" type="ORF">TIFTF001_007715</name>
</gene>